<dbReference type="EMBL" id="LR000024">
    <property type="protein sequence ID" value="SVE69643.1"/>
    <property type="molecule type" value="mRNA"/>
</dbReference>
<dbReference type="InterPro" id="IPR013083">
    <property type="entry name" value="Znf_RING/FYVE/PHD"/>
</dbReference>
<dbReference type="CDD" id="cd16615">
    <property type="entry name" value="RING-HC_ZNF598"/>
    <property type="match status" value="1"/>
</dbReference>
<evidence type="ECO:0000259" key="9">
    <source>
        <dbReference type="PROSITE" id="PS50089"/>
    </source>
</evidence>
<dbReference type="SUPFAM" id="SSF57850">
    <property type="entry name" value="RING/U-box"/>
    <property type="match status" value="1"/>
</dbReference>
<evidence type="ECO:0000256" key="1">
    <source>
        <dbReference type="ARBA" id="ARBA00000900"/>
    </source>
</evidence>
<feature type="compositionally biased region" description="Polar residues" evidence="8">
    <location>
        <begin position="340"/>
        <end position="355"/>
    </location>
</feature>
<feature type="domain" description="RING-type" evidence="9">
    <location>
        <begin position="17"/>
        <end position="57"/>
    </location>
</feature>
<comment type="similarity">
    <text evidence="6">Belongs to the ZNF598/HEL2 family.</text>
</comment>
<proteinExistence type="evidence at transcript level"/>
<feature type="region of interest" description="Disordered" evidence="8">
    <location>
        <begin position="537"/>
        <end position="558"/>
    </location>
</feature>
<dbReference type="GO" id="GO:0008270">
    <property type="term" value="F:zinc ion binding"/>
    <property type="evidence" value="ECO:0007669"/>
    <property type="project" value="UniProtKB-KW"/>
</dbReference>
<evidence type="ECO:0000313" key="10">
    <source>
        <dbReference type="EMBL" id="SVE69643.1"/>
    </source>
</evidence>
<dbReference type="SMART" id="SM00355">
    <property type="entry name" value="ZnF_C2H2"/>
    <property type="match status" value="4"/>
</dbReference>
<dbReference type="PROSITE" id="PS00028">
    <property type="entry name" value="ZINC_FINGER_C2H2_1"/>
    <property type="match status" value="1"/>
</dbReference>
<dbReference type="Pfam" id="PF23230">
    <property type="entry name" value="zf-C2H2_13"/>
    <property type="match status" value="1"/>
</dbReference>
<gene>
    <name evidence="10" type="primary">EOG090X01BP</name>
</gene>
<dbReference type="GO" id="GO:0016567">
    <property type="term" value="P:protein ubiquitination"/>
    <property type="evidence" value="ECO:0007669"/>
    <property type="project" value="TreeGrafter"/>
</dbReference>
<dbReference type="GO" id="GO:0043022">
    <property type="term" value="F:ribosome binding"/>
    <property type="evidence" value="ECO:0007669"/>
    <property type="project" value="TreeGrafter"/>
</dbReference>
<feature type="compositionally biased region" description="Basic and acidic residues" evidence="8">
    <location>
        <begin position="329"/>
        <end position="339"/>
    </location>
</feature>
<feature type="region of interest" description="Disordered" evidence="8">
    <location>
        <begin position="326"/>
        <end position="359"/>
    </location>
</feature>
<evidence type="ECO:0000256" key="8">
    <source>
        <dbReference type="SAM" id="MobiDB-lite"/>
    </source>
</evidence>
<evidence type="ECO:0000256" key="2">
    <source>
        <dbReference type="ARBA" id="ARBA00004906"/>
    </source>
</evidence>
<comment type="pathway">
    <text evidence="2">Protein modification; protein ubiquitination.</text>
</comment>
<dbReference type="GO" id="GO:0072344">
    <property type="term" value="P:rescue of stalled ribosome"/>
    <property type="evidence" value="ECO:0007669"/>
    <property type="project" value="InterPro"/>
</dbReference>
<evidence type="ECO:0000256" key="4">
    <source>
        <dbReference type="ARBA" id="ARBA00022771"/>
    </source>
</evidence>
<keyword evidence="4 7" id="KW-0479">Metal-binding</keyword>
<feature type="region of interest" description="Disordered" evidence="8">
    <location>
        <begin position="378"/>
        <end position="424"/>
    </location>
</feature>
<evidence type="ECO:0000256" key="6">
    <source>
        <dbReference type="ARBA" id="ARBA00035113"/>
    </source>
</evidence>
<keyword evidence="4 7" id="KW-0863">Zinc-finger</keyword>
<organism evidence="10">
    <name type="scientific">Eubosmina coregoni</name>
    <dbReference type="NCBI Taxonomy" id="186181"/>
    <lineage>
        <taxon>Eukaryota</taxon>
        <taxon>Metazoa</taxon>
        <taxon>Ecdysozoa</taxon>
        <taxon>Arthropoda</taxon>
        <taxon>Crustacea</taxon>
        <taxon>Branchiopoda</taxon>
        <taxon>Diplostraca</taxon>
        <taxon>Cladocera</taxon>
        <taxon>Anomopoda</taxon>
        <taxon>Bosminidae</taxon>
        <taxon>Eubosmina</taxon>
    </lineage>
</organism>
<feature type="region of interest" description="Disordered" evidence="8">
    <location>
        <begin position="281"/>
        <end position="314"/>
    </location>
</feature>
<dbReference type="PROSITE" id="PS50089">
    <property type="entry name" value="ZF_RING_2"/>
    <property type="match status" value="1"/>
</dbReference>
<dbReference type="InterPro" id="IPR044288">
    <property type="entry name" value="ZNF598/HEL2"/>
</dbReference>
<evidence type="ECO:0000256" key="3">
    <source>
        <dbReference type="ARBA" id="ARBA00012483"/>
    </source>
</evidence>
<dbReference type="InterPro" id="IPR041888">
    <property type="entry name" value="RING-HC_ZNF598/HEL2"/>
</dbReference>
<dbReference type="PANTHER" id="PTHR22938:SF0">
    <property type="entry name" value="E3 UBIQUITIN-PROTEIN LIGASE ZNF598"/>
    <property type="match status" value="1"/>
</dbReference>
<feature type="compositionally biased region" description="Polar residues" evidence="8">
    <location>
        <begin position="490"/>
        <end position="500"/>
    </location>
</feature>
<dbReference type="GO" id="GO:0061630">
    <property type="term" value="F:ubiquitin protein ligase activity"/>
    <property type="evidence" value="ECO:0007669"/>
    <property type="project" value="UniProtKB-EC"/>
</dbReference>
<dbReference type="Gene3D" id="3.30.40.10">
    <property type="entry name" value="Zinc/RING finger domain, C3HC4 (zinc finger)"/>
    <property type="match status" value="1"/>
</dbReference>
<feature type="region of interest" description="Disordered" evidence="8">
    <location>
        <begin position="455"/>
        <end position="500"/>
    </location>
</feature>
<name>A0A4Y7LQP6_9CRUS</name>
<reference evidence="10" key="1">
    <citation type="submission" date="2018-08" db="EMBL/GenBank/DDBJ databases">
        <authorList>
            <person name="Cornetti L."/>
        </authorList>
    </citation>
    <scope>NUCLEOTIDE SEQUENCE</scope>
    <source>
        <strain evidence="10">FI-BAL1-1</strain>
    </source>
</reference>
<feature type="compositionally biased region" description="Polar residues" evidence="8">
    <location>
        <begin position="407"/>
        <end position="420"/>
    </location>
</feature>
<dbReference type="InterPro" id="IPR013087">
    <property type="entry name" value="Znf_C2H2_type"/>
</dbReference>
<dbReference type="PANTHER" id="PTHR22938">
    <property type="entry name" value="ZINC FINGER PROTEIN 598"/>
    <property type="match status" value="1"/>
</dbReference>
<dbReference type="InterPro" id="IPR056437">
    <property type="entry name" value="Znf-C2H2_ZNF598/HEL2"/>
</dbReference>
<evidence type="ECO:0000256" key="7">
    <source>
        <dbReference type="PROSITE-ProRule" id="PRU00175"/>
    </source>
</evidence>
<dbReference type="EC" id="2.3.2.27" evidence="3"/>
<dbReference type="AlphaFoldDB" id="A0A4Y7LQP6"/>
<comment type="catalytic activity">
    <reaction evidence="1">
        <text>S-ubiquitinyl-[E2 ubiquitin-conjugating enzyme]-L-cysteine + [acceptor protein]-L-lysine = [E2 ubiquitin-conjugating enzyme]-L-cysteine + N(6)-ubiquitinyl-[acceptor protein]-L-lysine.</text>
        <dbReference type="EC" id="2.3.2.27"/>
    </reaction>
</comment>
<dbReference type="Pfam" id="PF25447">
    <property type="entry name" value="RING_ZNF598"/>
    <property type="match status" value="1"/>
</dbReference>
<accession>A0A4Y7LQP6</accession>
<evidence type="ECO:0000256" key="5">
    <source>
        <dbReference type="ARBA" id="ARBA00022833"/>
    </source>
</evidence>
<sequence length="558" mass="62686">MSSSKNQKIVDSGENACVVCFKNVEIFSIGICDHPVCYECSTRMRVLCKQMECPICRQDLVKVAFVKQVKLFQQLSFNNYLVDKATKIYFESPTIQEAFTQLLIHSCQVCSTNPTFPNLQTLKDHLRKEHEHYFCELCVDHLKIFTSERRAYNRSELALHRRKGDPDNTSHRGHPLCNFCDKRYVDGDELFRHLRRDHYFCHYCDADGLNQFYCAYEDLREHFRDAHFLCEEGECKEEKFTRVFRTDIDFRAHRAQVHSQSMGKAAAKQARTLELEFTLAPRPTDNKGRTQRRVGSRMQTRDEPSTSGVTDQATPRFVGAMPVATADLRNPDDFPRLSHDQGSVAQARNSNSDSLAQKLAKGSRFTVRNNSDFPSLIPAASTLPEPSNAKIGWVKKDPPKPIKSVASKGNLQTKNQSPRLSTMEDYPTLAPSAVKSQLGASIKNSGKAKTAVVNGIKTPLPSKPPVVLPTCESWPEPVKSRGKKKKNQLKPDNSNGSDETITFASQAERKISEMQLGELKSLSTLMGGTRLDLGSAANAAESKGSIGSKVQEFNRDLR</sequence>
<dbReference type="InterPro" id="IPR001841">
    <property type="entry name" value="Znf_RING"/>
</dbReference>
<keyword evidence="5" id="KW-0862">Zinc</keyword>
<protein>
    <recommendedName>
        <fullName evidence="3">RING-type E3 ubiquitin transferase</fullName>
        <ecNumber evidence="3">2.3.2.27</ecNumber>
    </recommendedName>
</protein>